<dbReference type="PANTHER" id="PTHR31126:SF46">
    <property type="entry name" value="TYROSINE-PROTEIN PHOSPHATASE DSP5"/>
    <property type="match status" value="1"/>
</dbReference>
<comment type="caution">
    <text evidence="9">The sequence shown here is derived from an EMBL/GenBank/DDBJ whole genome shotgun (WGS) entry which is preliminary data.</text>
</comment>
<comment type="catalytic activity">
    <reaction evidence="7">
        <text>6-diphospho-1D-myo-inositol pentakisphosphate + H2O = 1D-myo-inositol hexakisphosphate + phosphate + H(+)</text>
        <dbReference type="Rhea" id="RHEA:79703"/>
        <dbReference type="ChEBI" id="CHEBI:15377"/>
        <dbReference type="ChEBI" id="CHEBI:15378"/>
        <dbReference type="ChEBI" id="CHEBI:43474"/>
        <dbReference type="ChEBI" id="CHEBI:58130"/>
        <dbReference type="ChEBI" id="CHEBI:230534"/>
        <dbReference type="EC" id="3.6.1.52"/>
    </reaction>
    <physiologicalReaction direction="left-to-right" evidence="7">
        <dbReference type="Rhea" id="RHEA:79704"/>
    </physiologicalReaction>
</comment>
<dbReference type="InterPro" id="IPR029021">
    <property type="entry name" value="Prot-tyrosine_phosphatase-like"/>
</dbReference>
<dbReference type="PROSITE" id="PS00383">
    <property type="entry name" value="TYR_PHOSPHATASE_1"/>
    <property type="match status" value="1"/>
</dbReference>
<name>A0A8K0HIR6_9ROSA</name>
<dbReference type="GO" id="GO:0005737">
    <property type="term" value="C:cytoplasm"/>
    <property type="evidence" value="ECO:0007669"/>
    <property type="project" value="TreeGrafter"/>
</dbReference>
<evidence type="ECO:0000259" key="8">
    <source>
        <dbReference type="PROSITE" id="PS50054"/>
    </source>
</evidence>
<evidence type="ECO:0000256" key="3">
    <source>
        <dbReference type="ARBA" id="ARBA00044949"/>
    </source>
</evidence>
<dbReference type="InterPro" id="IPR020422">
    <property type="entry name" value="TYR_PHOSPHATASE_DUAL_dom"/>
</dbReference>
<keyword evidence="2" id="KW-0378">Hydrolase</keyword>
<keyword evidence="10" id="KW-1185">Reference proteome</keyword>
<dbReference type="EMBL" id="VOIH02000002">
    <property type="protein sequence ID" value="KAF3452459.1"/>
    <property type="molecule type" value="Genomic_DNA"/>
</dbReference>
<evidence type="ECO:0000256" key="2">
    <source>
        <dbReference type="ARBA" id="ARBA00022801"/>
    </source>
</evidence>
<dbReference type="CDD" id="cd14528">
    <property type="entry name" value="PFA-DSP_Siw14"/>
    <property type="match status" value="1"/>
</dbReference>
<gene>
    <name evidence="9" type="ORF">FNV43_RR02892</name>
</gene>
<evidence type="ECO:0000256" key="7">
    <source>
        <dbReference type="ARBA" id="ARBA00048424"/>
    </source>
</evidence>
<dbReference type="FunFam" id="3.90.190.10:FF:000024">
    <property type="entry name" value="probable tyrosine-protein phosphatase At1g05000"/>
    <property type="match status" value="1"/>
</dbReference>
<dbReference type="PRINTS" id="PR01911">
    <property type="entry name" value="PFDSPHPHTASE"/>
</dbReference>
<protein>
    <recommendedName>
        <fullName evidence="1">diphosphoinositol-polyphosphate diphosphatase</fullName>
        <ecNumber evidence="1">3.6.1.52</ecNumber>
    </recommendedName>
</protein>
<reference evidence="9" key="1">
    <citation type="submission" date="2020-03" db="EMBL/GenBank/DDBJ databases">
        <title>A high-quality chromosome-level genome assembly of a woody plant with both climbing and erect habits, Rhamnella rubrinervis.</title>
        <authorList>
            <person name="Lu Z."/>
            <person name="Yang Y."/>
            <person name="Zhu X."/>
            <person name="Sun Y."/>
        </authorList>
    </citation>
    <scope>NUCLEOTIDE SEQUENCE</scope>
    <source>
        <strain evidence="9">BYM</strain>
        <tissue evidence="9">Leaf</tissue>
    </source>
</reference>
<organism evidence="9 10">
    <name type="scientific">Rhamnella rubrinervis</name>
    <dbReference type="NCBI Taxonomy" id="2594499"/>
    <lineage>
        <taxon>Eukaryota</taxon>
        <taxon>Viridiplantae</taxon>
        <taxon>Streptophyta</taxon>
        <taxon>Embryophyta</taxon>
        <taxon>Tracheophyta</taxon>
        <taxon>Spermatophyta</taxon>
        <taxon>Magnoliopsida</taxon>
        <taxon>eudicotyledons</taxon>
        <taxon>Gunneridae</taxon>
        <taxon>Pentapetalae</taxon>
        <taxon>rosids</taxon>
        <taxon>fabids</taxon>
        <taxon>Rosales</taxon>
        <taxon>Rhamnaceae</taxon>
        <taxon>rhamnoid group</taxon>
        <taxon>Rhamneae</taxon>
        <taxon>Rhamnella</taxon>
    </lineage>
</organism>
<evidence type="ECO:0000256" key="1">
    <source>
        <dbReference type="ARBA" id="ARBA00012527"/>
    </source>
</evidence>
<dbReference type="InterPro" id="IPR004861">
    <property type="entry name" value="Siw14-like"/>
</dbReference>
<dbReference type="SUPFAM" id="SSF52799">
    <property type="entry name" value="(Phosphotyrosine protein) phosphatases II"/>
    <property type="match status" value="1"/>
</dbReference>
<dbReference type="Pfam" id="PF03162">
    <property type="entry name" value="Y_phosphatase2"/>
    <property type="match status" value="1"/>
</dbReference>
<dbReference type="InterPro" id="IPR020428">
    <property type="entry name" value="PFA-DSPs"/>
</dbReference>
<dbReference type="PANTHER" id="PTHR31126">
    <property type="entry name" value="TYROSINE-PROTEIN PHOSPHATASE"/>
    <property type="match status" value="1"/>
</dbReference>
<dbReference type="AlphaFoldDB" id="A0A8K0HIR6"/>
<dbReference type="EC" id="3.6.1.52" evidence="1"/>
<comment type="similarity">
    <text evidence="3">Belongs to the protein-tyrosine phosphatase family. Atypical dual-specificity phosphatase Siw14-like subfamily.</text>
</comment>
<dbReference type="OrthoDB" id="6375174at2759"/>
<accession>A0A8K0HIR6</accession>
<dbReference type="Proteomes" id="UP000796880">
    <property type="component" value="Unassembled WGS sequence"/>
</dbReference>
<sequence length="200" mass="23255">MGLILKEDADDGALMPPVNFSMVEDGIFRSGFPQPCNFRFLQTLNLRSIIYLCFEPYPEENMEFLRSNNIKLFQFGIEGKTESSASIPVETIMEALKVLIDVRNHPVLIHCKRGKHRTGCLVGCLRKLQNWCLSSVFEEYQRFAGVKSRVTDLMFIERFNVSCLRQCLYSIIYQYQGYGSKKMRLLYREENLQKPRITSV</sequence>
<evidence type="ECO:0000256" key="4">
    <source>
        <dbReference type="ARBA" id="ARBA00047342"/>
    </source>
</evidence>
<proteinExistence type="inferred from homology"/>
<comment type="catalytic activity">
    <reaction evidence="6">
        <text>1,5-bis(diphospho)-1D-myo-inositol 2,3,4,6-tetrakisphosphate + H2O = 1-diphospho-1D-myo-inositol 2,3,4,5,6-pentakisphosphate + phosphate + 2 H(+)</text>
        <dbReference type="Rhea" id="RHEA:79699"/>
        <dbReference type="ChEBI" id="CHEBI:15377"/>
        <dbReference type="ChEBI" id="CHEBI:15378"/>
        <dbReference type="ChEBI" id="CHEBI:43474"/>
        <dbReference type="ChEBI" id="CHEBI:74946"/>
        <dbReference type="ChEBI" id="CHEBI:77983"/>
        <dbReference type="EC" id="3.6.1.52"/>
    </reaction>
    <physiologicalReaction direction="left-to-right" evidence="6">
        <dbReference type="Rhea" id="RHEA:79700"/>
    </physiologicalReaction>
</comment>
<dbReference type="InterPro" id="IPR016130">
    <property type="entry name" value="Tyr_Pase_AS"/>
</dbReference>
<comment type="catalytic activity">
    <reaction evidence="4">
        <text>5-diphospho-1D-myo-inositol 1,2,3,4,6-pentakisphosphate + H2O = 1D-myo-inositol hexakisphosphate + phosphate + H(+)</text>
        <dbReference type="Rhea" id="RHEA:22384"/>
        <dbReference type="ChEBI" id="CHEBI:15377"/>
        <dbReference type="ChEBI" id="CHEBI:15378"/>
        <dbReference type="ChEBI" id="CHEBI:43474"/>
        <dbReference type="ChEBI" id="CHEBI:58130"/>
        <dbReference type="ChEBI" id="CHEBI:58628"/>
        <dbReference type="EC" id="3.6.1.52"/>
    </reaction>
    <physiologicalReaction direction="left-to-right" evidence="4">
        <dbReference type="Rhea" id="RHEA:22385"/>
    </physiologicalReaction>
</comment>
<dbReference type="PROSITE" id="PS50054">
    <property type="entry name" value="TYR_PHOSPHATASE_DUAL"/>
    <property type="match status" value="1"/>
</dbReference>
<dbReference type="Gene3D" id="3.90.190.10">
    <property type="entry name" value="Protein tyrosine phosphatase superfamily"/>
    <property type="match status" value="1"/>
</dbReference>
<dbReference type="GO" id="GO:0052847">
    <property type="term" value="F:inositol-1,5-bisdiphosphate-2,3,4,6-tetrakisphosphate 5-diphosphatase activity"/>
    <property type="evidence" value="ECO:0007669"/>
    <property type="project" value="UniProtKB-ARBA"/>
</dbReference>
<dbReference type="GO" id="GO:0016791">
    <property type="term" value="F:phosphatase activity"/>
    <property type="evidence" value="ECO:0007669"/>
    <property type="project" value="InterPro"/>
</dbReference>
<feature type="domain" description="Tyrosine-protein phosphatase" evidence="8">
    <location>
        <begin position="19"/>
        <end position="184"/>
    </location>
</feature>
<evidence type="ECO:0000313" key="9">
    <source>
        <dbReference type="EMBL" id="KAF3452459.1"/>
    </source>
</evidence>
<dbReference type="GO" id="GO:0052845">
    <property type="term" value="F:inositol-5-diphosphate-1,2,3,4,6-pentakisphosphate diphosphatase activity"/>
    <property type="evidence" value="ECO:0007669"/>
    <property type="project" value="UniProtKB-ARBA"/>
</dbReference>
<evidence type="ECO:0000313" key="10">
    <source>
        <dbReference type="Proteomes" id="UP000796880"/>
    </source>
</evidence>
<comment type="catalytic activity">
    <reaction evidence="5">
        <text>3,5-bis(diphospho)-1D-myo-inositol 1,2,4,6-tetrakisphosphate + H2O = 3-diphospho-1D-myo-inositol 1,2,4,5,6-pentakisphosphate + phosphate + 2 H(+)</text>
        <dbReference type="Rhea" id="RHEA:56312"/>
        <dbReference type="ChEBI" id="CHEBI:15377"/>
        <dbReference type="ChEBI" id="CHEBI:15378"/>
        <dbReference type="ChEBI" id="CHEBI:43474"/>
        <dbReference type="ChEBI" id="CHEBI:140372"/>
        <dbReference type="ChEBI" id="CHEBI:140374"/>
        <dbReference type="EC" id="3.6.1.52"/>
    </reaction>
    <physiologicalReaction direction="left-to-right" evidence="5">
        <dbReference type="Rhea" id="RHEA:56313"/>
    </physiologicalReaction>
</comment>
<evidence type="ECO:0000256" key="5">
    <source>
        <dbReference type="ARBA" id="ARBA00047562"/>
    </source>
</evidence>
<evidence type="ECO:0000256" key="6">
    <source>
        <dbReference type="ARBA" id="ARBA00047927"/>
    </source>
</evidence>